<organism evidence="2 3">
    <name type="scientific">Metallibacterium scheffleri</name>
    <dbReference type="NCBI Taxonomy" id="993689"/>
    <lineage>
        <taxon>Bacteria</taxon>
        <taxon>Pseudomonadati</taxon>
        <taxon>Pseudomonadota</taxon>
        <taxon>Gammaproteobacteria</taxon>
        <taxon>Lysobacterales</taxon>
        <taxon>Rhodanobacteraceae</taxon>
        <taxon>Metallibacterium</taxon>
    </lineage>
</organism>
<feature type="transmembrane region" description="Helical" evidence="1">
    <location>
        <begin position="365"/>
        <end position="387"/>
    </location>
</feature>
<feature type="transmembrane region" description="Helical" evidence="1">
    <location>
        <begin position="40"/>
        <end position="63"/>
    </location>
</feature>
<proteinExistence type="predicted"/>
<keyword evidence="1" id="KW-0472">Membrane</keyword>
<gene>
    <name evidence="2" type="ORF">B1806_07115</name>
</gene>
<feature type="transmembrane region" description="Helical" evidence="1">
    <location>
        <begin position="399"/>
        <end position="419"/>
    </location>
</feature>
<feature type="transmembrane region" description="Helical" evidence="1">
    <location>
        <begin position="157"/>
        <end position="175"/>
    </location>
</feature>
<dbReference type="Proteomes" id="UP000307749">
    <property type="component" value="Unassembled WGS sequence"/>
</dbReference>
<evidence type="ECO:0000313" key="3">
    <source>
        <dbReference type="Proteomes" id="UP000307749"/>
    </source>
</evidence>
<name>A0A4S3KNS7_9GAMM</name>
<evidence type="ECO:0000256" key="1">
    <source>
        <dbReference type="SAM" id="Phobius"/>
    </source>
</evidence>
<reference evidence="2 3" key="1">
    <citation type="submission" date="2017-02" db="EMBL/GenBank/DDBJ databases">
        <title>Whole genome sequencing of Metallibacterium scheffleri DSM 24874 (T).</title>
        <authorList>
            <person name="Kumar S."/>
            <person name="Patil P."/>
            <person name="Patil P.B."/>
        </authorList>
    </citation>
    <scope>NUCLEOTIDE SEQUENCE [LARGE SCALE GENOMIC DNA]</scope>
    <source>
        <strain evidence="2 3">DSM 24874</strain>
    </source>
</reference>
<protein>
    <submittedName>
        <fullName evidence="2">Uncharacterized protein</fullName>
    </submittedName>
</protein>
<keyword evidence="3" id="KW-1185">Reference proteome</keyword>
<feature type="transmembrane region" description="Helical" evidence="1">
    <location>
        <begin position="130"/>
        <end position="151"/>
    </location>
</feature>
<feature type="transmembrane region" description="Helical" evidence="1">
    <location>
        <begin position="262"/>
        <end position="280"/>
    </location>
</feature>
<dbReference type="AlphaFoldDB" id="A0A4S3KNS7"/>
<dbReference type="EMBL" id="MWQO01000023">
    <property type="protein sequence ID" value="THD10625.1"/>
    <property type="molecule type" value="Genomic_DNA"/>
</dbReference>
<feature type="transmembrane region" description="Helical" evidence="1">
    <location>
        <begin position="75"/>
        <end position="98"/>
    </location>
</feature>
<keyword evidence="1" id="KW-0812">Transmembrane</keyword>
<keyword evidence="1" id="KW-1133">Transmembrane helix</keyword>
<feature type="transmembrane region" description="Helical" evidence="1">
    <location>
        <begin position="338"/>
        <end position="359"/>
    </location>
</feature>
<accession>A0A4S3KNS7</accession>
<feature type="transmembrane region" description="Helical" evidence="1">
    <location>
        <begin position="425"/>
        <end position="446"/>
    </location>
</feature>
<evidence type="ECO:0000313" key="2">
    <source>
        <dbReference type="EMBL" id="THD10625.1"/>
    </source>
</evidence>
<feature type="transmembrane region" description="Helical" evidence="1">
    <location>
        <begin position="286"/>
        <end position="308"/>
    </location>
</feature>
<dbReference type="STRING" id="993689.GCA_002077135_01058"/>
<sequence>MLALAVLPVRQAWVAMLLLLAMLAGAGALIVAGGKGIDSGAMLAAFALWFAWLLAGAALKGLARKETLLLPEFHRALFGAAMLWALLFWLLPCALASLHWGVMVGWQALGVGTLAIVWALLTTSGSRSGFLVWILIIGARFIAEPFWLAIAPALQSAWLPLAALLLAALILRATWQRLFPAGDPPLPDSPLLAPEPMRRGMGNTTSNVPRGKLMQRLNGWSEVGASALLLRQAARYHAAPTPTRQRAMLRALLLPQEQPRGWLVRWLLWGAAIAVYAIAVGQQAQIGMVAGYATFFALTGLNVVGLGMPRLQPSLVELYFSLAPDTLADFKAQLVDSFLGLLPGTILSAFVFTTLAALLVAPPALAGVALTTAILAPPLTLATLALYLSLPVNIILRSVVSVITLFGQMGTIWLGYALIDRYGALWGGVPVLVVTWSFAIGAWSAARAHWINSPLSFDPPKAKAGA</sequence>
<comment type="caution">
    <text evidence="2">The sequence shown here is derived from an EMBL/GenBank/DDBJ whole genome shotgun (WGS) entry which is preliminary data.</text>
</comment>
<feature type="transmembrane region" description="Helical" evidence="1">
    <location>
        <begin position="104"/>
        <end position="123"/>
    </location>
</feature>
<feature type="transmembrane region" description="Helical" evidence="1">
    <location>
        <begin position="12"/>
        <end position="34"/>
    </location>
</feature>